<dbReference type="Gene3D" id="3.40.710.10">
    <property type="entry name" value="DD-peptidase/beta-lactamase superfamily"/>
    <property type="match status" value="1"/>
</dbReference>
<dbReference type="SUPFAM" id="SSF56601">
    <property type="entry name" value="beta-lactamase/transpeptidase-like"/>
    <property type="match status" value="1"/>
</dbReference>
<reference evidence="2 3" key="1">
    <citation type="submission" date="2019-07" db="EMBL/GenBank/DDBJ databases">
        <title>R&amp;d 2014.</title>
        <authorList>
            <person name="Klenk H.-P."/>
        </authorList>
    </citation>
    <scope>NUCLEOTIDE SEQUENCE [LARGE SCALE GENOMIC DNA]</scope>
    <source>
        <strain evidence="2 3">DSM 43912</strain>
    </source>
</reference>
<evidence type="ECO:0000313" key="3">
    <source>
        <dbReference type="Proteomes" id="UP000319728"/>
    </source>
</evidence>
<accession>A0A562WLF9</accession>
<name>A0A562WLF9_9ACTN</name>
<dbReference type="InterPro" id="IPR050789">
    <property type="entry name" value="Diverse_Enzym_Activities"/>
</dbReference>
<dbReference type="RefSeq" id="WP_145819595.1">
    <property type="nucleotide sequence ID" value="NZ_AP023438.1"/>
</dbReference>
<evidence type="ECO:0000313" key="2">
    <source>
        <dbReference type="EMBL" id="TWJ31028.1"/>
    </source>
</evidence>
<dbReference type="OrthoDB" id="4281716at2"/>
<comment type="caution">
    <text evidence="2">The sequence shown here is derived from an EMBL/GenBank/DDBJ whole genome shotgun (WGS) entry which is preliminary data.</text>
</comment>
<evidence type="ECO:0000259" key="1">
    <source>
        <dbReference type="Pfam" id="PF00144"/>
    </source>
</evidence>
<dbReference type="InterPro" id="IPR001466">
    <property type="entry name" value="Beta-lactam-related"/>
</dbReference>
<feature type="domain" description="Beta-lactamase-related" evidence="1">
    <location>
        <begin position="23"/>
        <end position="401"/>
    </location>
</feature>
<keyword evidence="3" id="KW-1185">Reference proteome</keyword>
<proteinExistence type="predicted"/>
<dbReference type="AlphaFoldDB" id="A0A562WLF9"/>
<dbReference type="Pfam" id="PF00144">
    <property type="entry name" value="Beta-lactamase"/>
    <property type="match status" value="1"/>
</dbReference>
<dbReference type="InterPro" id="IPR012338">
    <property type="entry name" value="Beta-lactam/transpept-like"/>
</dbReference>
<dbReference type="Proteomes" id="UP000319728">
    <property type="component" value="Unassembled WGS sequence"/>
</dbReference>
<sequence>MDVARNIDPDEIGFDPARLSRIDEHFGRYVDAGQLAGWQVVVTRRGHVAHSSTYGMRDAEAGAPVTPDTLWRIYSMTKPITSVAAMILWEEGRFELTDEISRWLPEFADVRVYAKGSNLKPYTVPAVEPIRVWHLLTHTAGLTYGFMQTSVVDGLYRAAGYDLGWPPGVDLAAASVALAELPLLFQPGSAWGYSVATDVLGRLVEVVSGQRLDDFVADRILRPLGMTDTHWWVDGDDAERLGALYVPDPRTGRILRHDQFGAVARQKPTLLAGGSGLISSAYDYHRFTQMLLRGGELDGARVLGPRTVRFMTRNHLPGGRDLDALSTGGFAESIFDGVGFGLGFAVVQDPIPGRVPSSVGEYYWGGVASTAFWVDPAEEITALLFTQLMPSSTYPLRPQLRQLVYSALVD</sequence>
<dbReference type="PANTHER" id="PTHR43283">
    <property type="entry name" value="BETA-LACTAMASE-RELATED"/>
    <property type="match status" value="1"/>
</dbReference>
<protein>
    <submittedName>
        <fullName evidence="2">CubicO group peptidase (Beta-lactamase class C family)</fullName>
    </submittedName>
</protein>
<dbReference type="PANTHER" id="PTHR43283:SF3">
    <property type="entry name" value="BETA-LACTAMASE FAMILY PROTEIN (AFU_ORTHOLOGUE AFUA_5G07500)"/>
    <property type="match status" value="1"/>
</dbReference>
<dbReference type="EMBL" id="VLLP01000001">
    <property type="protein sequence ID" value="TWJ31028.1"/>
    <property type="molecule type" value="Genomic_DNA"/>
</dbReference>
<organism evidence="2 3">
    <name type="scientific">Micromonospora sagamiensis</name>
    <dbReference type="NCBI Taxonomy" id="47875"/>
    <lineage>
        <taxon>Bacteria</taxon>
        <taxon>Bacillati</taxon>
        <taxon>Actinomycetota</taxon>
        <taxon>Actinomycetes</taxon>
        <taxon>Micromonosporales</taxon>
        <taxon>Micromonosporaceae</taxon>
        <taxon>Micromonospora</taxon>
    </lineage>
</organism>
<gene>
    <name evidence="2" type="ORF">JD81_04580</name>
</gene>